<sequence>MNLELSENEKVMEFVSFCIESFKVKFNMKGKDVANLFYKSGVIDFLIESYELLHTQGSEYIISEIQLFLENRGYKL</sequence>
<dbReference type="RefSeq" id="WP_307356165.1">
    <property type="nucleotide sequence ID" value="NZ_BAAACJ010000013.1"/>
</dbReference>
<evidence type="ECO:0008006" key="3">
    <source>
        <dbReference type="Google" id="ProtNLM"/>
    </source>
</evidence>
<dbReference type="EMBL" id="JAUSWN010000017">
    <property type="protein sequence ID" value="MDQ0480282.1"/>
    <property type="molecule type" value="Genomic_DNA"/>
</dbReference>
<dbReference type="Pfam" id="PF12668">
    <property type="entry name" value="DUF3791"/>
    <property type="match status" value="1"/>
</dbReference>
<accession>A0ABU0JWJ1</accession>
<keyword evidence="2" id="KW-1185">Reference proteome</keyword>
<dbReference type="InterPro" id="IPR024269">
    <property type="entry name" value="DUF3791"/>
</dbReference>
<protein>
    <recommendedName>
        <fullName evidence="3">DUF3791 domain-containing protein</fullName>
    </recommendedName>
</protein>
<name>A0ABU0JWJ1_HATLI</name>
<gene>
    <name evidence="1" type="ORF">QOZ93_002030</name>
</gene>
<reference evidence="1 2" key="1">
    <citation type="submission" date="2023-07" db="EMBL/GenBank/DDBJ databases">
        <title>Genomic Encyclopedia of Type Strains, Phase IV (KMG-IV): sequencing the most valuable type-strain genomes for metagenomic binning, comparative biology and taxonomic classification.</title>
        <authorList>
            <person name="Goeker M."/>
        </authorList>
    </citation>
    <scope>NUCLEOTIDE SEQUENCE [LARGE SCALE GENOMIC DNA]</scope>
    <source>
        <strain evidence="1 2">DSM 1400</strain>
    </source>
</reference>
<organism evidence="1 2">
    <name type="scientific">Hathewaya limosa</name>
    <name type="common">Clostridium limosum</name>
    <dbReference type="NCBI Taxonomy" id="1536"/>
    <lineage>
        <taxon>Bacteria</taxon>
        <taxon>Bacillati</taxon>
        <taxon>Bacillota</taxon>
        <taxon>Clostridia</taxon>
        <taxon>Eubacteriales</taxon>
        <taxon>Clostridiaceae</taxon>
        <taxon>Hathewaya</taxon>
    </lineage>
</organism>
<evidence type="ECO:0000313" key="1">
    <source>
        <dbReference type="EMBL" id="MDQ0480282.1"/>
    </source>
</evidence>
<evidence type="ECO:0000313" key="2">
    <source>
        <dbReference type="Proteomes" id="UP001224418"/>
    </source>
</evidence>
<proteinExistence type="predicted"/>
<comment type="caution">
    <text evidence="1">The sequence shown here is derived from an EMBL/GenBank/DDBJ whole genome shotgun (WGS) entry which is preliminary data.</text>
</comment>
<dbReference type="Proteomes" id="UP001224418">
    <property type="component" value="Unassembled WGS sequence"/>
</dbReference>